<accession>A0A9P7YY38</accession>
<dbReference type="GO" id="GO:0008168">
    <property type="term" value="F:methyltransferase activity"/>
    <property type="evidence" value="ECO:0007669"/>
    <property type="project" value="UniProtKB-KW"/>
</dbReference>
<protein>
    <recommendedName>
        <fullName evidence="15">SNF2 N-terminal domain-containing protein</fullName>
    </recommendedName>
</protein>
<keyword evidence="1" id="KW-0489">Methyltransferase</keyword>
<keyword evidence="3" id="KW-0479">Metal-binding</keyword>
<dbReference type="SUPFAM" id="SSF53335">
    <property type="entry name" value="S-adenosyl-L-methionine-dependent methyltransferases"/>
    <property type="match status" value="1"/>
</dbReference>
<proteinExistence type="predicted"/>
<dbReference type="PROSITE" id="PS50089">
    <property type="entry name" value="ZF_RING_2"/>
    <property type="match status" value="1"/>
</dbReference>
<evidence type="ECO:0000256" key="2">
    <source>
        <dbReference type="ARBA" id="ARBA00022679"/>
    </source>
</evidence>
<evidence type="ECO:0000256" key="10">
    <source>
        <dbReference type="SAM" id="MobiDB-lite"/>
    </source>
</evidence>
<dbReference type="InterPro" id="IPR029063">
    <property type="entry name" value="SAM-dependent_MTases_sf"/>
</dbReference>
<dbReference type="GO" id="GO:0008094">
    <property type="term" value="F:ATP-dependent activity, acting on DNA"/>
    <property type="evidence" value="ECO:0007669"/>
    <property type="project" value="TreeGrafter"/>
</dbReference>
<dbReference type="SUPFAM" id="SSF52540">
    <property type="entry name" value="P-loop containing nucleoside triphosphate hydrolases"/>
    <property type="match status" value="2"/>
</dbReference>
<feature type="region of interest" description="Disordered" evidence="10">
    <location>
        <begin position="41"/>
        <end position="68"/>
    </location>
</feature>
<dbReference type="EMBL" id="MU254132">
    <property type="protein sequence ID" value="KAG9241959.1"/>
    <property type="molecule type" value="Genomic_DNA"/>
</dbReference>
<feature type="region of interest" description="Disordered" evidence="10">
    <location>
        <begin position="112"/>
        <end position="132"/>
    </location>
</feature>
<dbReference type="PANTHER" id="PTHR45626">
    <property type="entry name" value="TRANSCRIPTION TERMINATION FACTOR 2-RELATED"/>
    <property type="match status" value="1"/>
</dbReference>
<dbReference type="InterPro" id="IPR049730">
    <property type="entry name" value="SNF2/RAD54-like_C"/>
</dbReference>
<dbReference type="OrthoDB" id="423221at2759"/>
<evidence type="ECO:0000259" key="12">
    <source>
        <dbReference type="PROSITE" id="PS51194"/>
    </source>
</evidence>
<keyword evidence="8" id="KW-0067">ATP-binding</keyword>
<keyword evidence="4" id="KW-0547">Nucleotide-binding</keyword>
<keyword evidence="7" id="KW-0862">Zinc</keyword>
<dbReference type="GO" id="GO:0032259">
    <property type="term" value="P:methylation"/>
    <property type="evidence" value="ECO:0007669"/>
    <property type="project" value="UniProtKB-KW"/>
</dbReference>
<keyword evidence="6" id="KW-0378">Hydrolase</keyword>
<dbReference type="PANTHER" id="PTHR45626:SF26">
    <property type="entry name" value="FAMILY HELICASE, PUTATIVE (AFU_ORTHOLOGUE AFUA_2G09120)-RELATED"/>
    <property type="match status" value="1"/>
</dbReference>
<feature type="compositionally biased region" description="Acidic residues" evidence="10">
    <location>
        <begin position="203"/>
        <end position="212"/>
    </location>
</feature>
<organism evidence="13 14">
    <name type="scientific">Calycina marina</name>
    <dbReference type="NCBI Taxonomy" id="1763456"/>
    <lineage>
        <taxon>Eukaryota</taxon>
        <taxon>Fungi</taxon>
        <taxon>Dikarya</taxon>
        <taxon>Ascomycota</taxon>
        <taxon>Pezizomycotina</taxon>
        <taxon>Leotiomycetes</taxon>
        <taxon>Helotiales</taxon>
        <taxon>Pezizellaceae</taxon>
        <taxon>Calycina</taxon>
    </lineage>
</organism>
<dbReference type="GO" id="GO:0008270">
    <property type="term" value="F:zinc ion binding"/>
    <property type="evidence" value="ECO:0007669"/>
    <property type="project" value="UniProtKB-KW"/>
</dbReference>
<evidence type="ECO:0000256" key="7">
    <source>
        <dbReference type="ARBA" id="ARBA00022833"/>
    </source>
</evidence>
<name>A0A9P7YY38_9HELO</name>
<evidence type="ECO:0000256" key="1">
    <source>
        <dbReference type="ARBA" id="ARBA00022603"/>
    </source>
</evidence>
<dbReference type="InterPro" id="IPR050628">
    <property type="entry name" value="SNF2_RAD54_helicase_TF"/>
</dbReference>
<keyword evidence="5 9" id="KW-0863">Zinc-finger</keyword>
<feature type="region of interest" description="Disordered" evidence="10">
    <location>
        <begin position="393"/>
        <end position="540"/>
    </location>
</feature>
<dbReference type="GO" id="GO:0016787">
    <property type="term" value="F:hydrolase activity"/>
    <property type="evidence" value="ECO:0007669"/>
    <property type="project" value="UniProtKB-KW"/>
</dbReference>
<dbReference type="InterPro" id="IPR027417">
    <property type="entry name" value="P-loop_NTPase"/>
</dbReference>
<sequence length="2645" mass="295918">MDYRDTDIDMVDPPSKTDPLDPPLDGEICLDAQEKDISNADDTMEEAQGSPPACSTNPNWQNDDYEPELPVDNTVGHLPVPPFAVGDEAKYGLTVGEDENTHHHYINHDIDSDFSYVPEDEPESDEDSKRGLAEDDYDLGYFENDGFSDSVNKSNTIDKLLDESEEFCYDNLPPHLRSTMTEIEATRTSSPAVETCDDGDSDWIEREQDDGDNGSNFGEQAADGNAFKTARTQQVTRVGLVQGAREDTDYALCKNLQSEEDHAGAMELASQTHDFQKPPFSGEKAIGAHSETGLPPAGTFIHQQRLNSIQEWVGTRLKTGYYSAYTEKDIVELGSPVGVVNNSAPNNSTEVAVNGGQNSRPIVGLQLANSALGTTDFVELSGQPFWQPRHTLTRTLSPELGNPTKLRQPPKSDDANSGAYRELKSDEEFNNTIVTKPPLHEPPKSDDDNSRPTKRQRRDDDDPSKASAENRIIQRAKKQNAVPEKIATSKSAAKKTTAPRPGNDTTDTAPEPTPSKKKISRNQMSPEQRRKDDLETRTRRECTWKPDIGVSNTTTPRSKFAEFFRDLAQKAIKLGLDEKLKKWQSLKVATLCSGTESPILAFEEILNQLENLLGDGFENCFTLLHAFSAEIVPFKQRFIEKNFKPNLIFRDVMDMLCKDFGKATTVYGASALIPKNLDIVFAGFACVDFSMLNSNRRAIDEGGQSGNTFNATRTYSDKARPILVILENVDGAPWLHAKLRNKHGKSTGIDRQMHNIGYSSCLEKLNSKDYHIPQCRKRGYMICVCLEQAYNQRYGTTHTKLAWSEWKKAVLEATPFFGNKKQFNGRLAELRDILTPMFERYKTILKTFFACPASVPVDKMLIDEEDPILDCMRPTSFRTADGQEKKEVAWVRCKVEHQNYREDLGLGPQKPISGWQNQHSFTLPFWFHPQPGLTTRTLDVLDIAHLRTVNRGVDDRYFCRQLELSQNVFRYEDHEKSGIQGCLTTNGMPWSTTRGRRLNGVEAMRLQGLPIERLDLNGFTQSNLQDLAGNAMTSTVVAAVFLSALETFSTILDGGSISSRINSTQPVPAPADPVTGLTHGHAFATDRNPQSVRDVTQLALSTIRLCSIHCKKHLQHYKLCQHCGQTACPAHFGKPKHEYVSAFRSNIEAPNAFVDRVKSAVPSHWEFNADTWSLVSGYIEKHPERVDFGKWDAISGMVEEALTSPVWLQNIKRVGSTWELRYESTAGILTCTVTGVSVKWLFWVNGTQLPWDDRLNQQGRKHPILRMIPNADSKDFTEGNWELWLPESRHVPAQLTSHAAPDVLQSSYPSKLGIVDSLGKLVSSQVTLQLLNPDDAKCFKLNIQGVYILHQECAQAFDTFHVLSGEFGNRLFLFLDHENSEGHPDSHPFILTDNVDKLAAREARRSVFGRLMNTDGTCWRQPIWEESEMIPEDKTSQIMIDIGGEWAPCDGIGRSQGDSQLINFGYIPACYTLPAASNCSVAGSIIVLHAQTDLPRIQPTINFSRSDISSILRGVSSSLTSKQIITVIKGAEPDSLKQLSWIFLKVIEKLVPLRQECGWQNWSDNHDDIRHCFCSTCFPKPPPVTWTMRQISGKSQLKLAPIEDPEAAGVYERQLKSRSRGLVLHFQALPTGEVNIKLHANPVAMIHQATAQLNSSALWHPTNSLQNDTQIVHSWQLRSDDAHSDLATQTFHIKDINEAPVSAGQEFNCELPDSAKHFFKSSLSGSQRAAVEFLFEQENNPKLFLECEIVEDRLRIANHVLLAKSERKIPVLGSVAAFDVGFGKTVLTLALKAFRHAEDLYWSQQRHSRAIPIKATMVFVPTQLTIQWKAEAEFHTHLKVADKEILLIESIGSLKGFTIQQFLDAELIIVADKLSESPEYMDRLASFSGMPVDCLNRAENSKGARRAWYGACLTNVQKFATELLDEEKAQTLPGRIMDMYNGLLKQARLLKIAVPLQDITEDLYERKQAAAIHQDTQELEAAKWRKSHKIEYKLKGANEAGIYLDQVDDVGLDETVIQMAYNDLFDLVQLTEPGGYKQLKGPVLEMFAPARLVVDEFHYHKETSMTFLQLQSLSGNSNSRLLLSATPKLATFNDIKMMGKLMCINLGADDYRNMPYDVFKGKDADMSVTEQLAMSTDSVSRFLGNLRHENAQAFLDQFFRTGEAMNPNVQPPQHNFHIVRLPVASRLSYSMDQSKLDKFRLDNLSDNEDPLGDLSKRACYPESDMTCNEISDELRADVDEIQTDIRIKLREILILNQHNRSVFGNVSVAWNSSKWLDTGSRWIKRARGMNTGDSDCDSWIVQTISDSYKPETKIRNPVAHYFKFGIPTGLSLSKQHQTLPASIKLESDLVASLNELSSKLVAKTRLLRISTAARDISSSPNLDCELCEQIVAAKTLKVLCTCGHRFCVTCYQKMLEAGRCVVPGCTGTYEPYKVMFGEDLVPRGSLDALIPGAKSAAIVALIRGFSDDKFIIFSQYPTVLARLSELLKANSLSSVNMSKLKDADKAAALMNFAFNANPRVLLLNIADSSAAGSNLTIANHVIFVSPYHVEGSDGQDVYDATMRQAVGRALRRGQNKPVFIHHYFAEKTVDVDLLEHRNRDQQVLRVTGTSVLCGRDCGWFPAGWPGDSLRSPCKEMLCKPDNDYA</sequence>
<dbReference type="InterPro" id="IPR001841">
    <property type="entry name" value="Znf_RING"/>
</dbReference>
<evidence type="ECO:0000259" key="11">
    <source>
        <dbReference type="PROSITE" id="PS50089"/>
    </source>
</evidence>
<evidence type="ECO:0000256" key="5">
    <source>
        <dbReference type="ARBA" id="ARBA00022771"/>
    </source>
</evidence>
<evidence type="ECO:0000256" key="8">
    <source>
        <dbReference type="ARBA" id="ARBA00022840"/>
    </source>
</evidence>
<dbReference type="CDD" id="cd18793">
    <property type="entry name" value="SF2_C_SNF"/>
    <property type="match status" value="1"/>
</dbReference>
<feature type="domain" description="Helicase C-terminal" evidence="12">
    <location>
        <begin position="2457"/>
        <end position="2612"/>
    </location>
</feature>
<evidence type="ECO:0000256" key="9">
    <source>
        <dbReference type="PROSITE-ProRule" id="PRU00175"/>
    </source>
</evidence>
<feature type="compositionally biased region" description="Basic and acidic residues" evidence="10">
    <location>
        <begin position="438"/>
        <end position="464"/>
    </location>
</feature>
<evidence type="ECO:0000256" key="6">
    <source>
        <dbReference type="ARBA" id="ARBA00022801"/>
    </source>
</evidence>
<dbReference type="GO" id="GO:0005524">
    <property type="term" value="F:ATP binding"/>
    <property type="evidence" value="ECO:0007669"/>
    <property type="project" value="UniProtKB-KW"/>
</dbReference>
<comment type="caution">
    <text evidence="13">The sequence shown here is derived from an EMBL/GenBank/DDBJ whole genome shotgun (WGS) entry which is preliminary data.</text>
</comment>
<feature type="compositionally biased region" description="Low complexity" evidence="10">
    <location>
        <begin position="488"/>
        <end position="498"/>
    </location>
</feature>
<dbReference type="SUPFAM" id="SSF57850">
    <property type="entry name" value="RING/U-box"/>
    <property type="match status" value="1"/>
</dbReference>
<dbReference type="Pfam" id="PF00145">
    <property type="entry name" value="DNA_methylase"/>
    <property type="match status" value="1"/>
</dbReference>
<evidence type="ECO:0000313" key="13">
    <source>
        <dbReference type="EMBL" id="KAG9241959.1"/>
    </source>
</evidence>
<evidence type="ECO:0008006" key="15">
    <source>
        <dbReference type="Google" id="ProtNLM"/>
    </source>
</evidence>
<dbReference type="Proteomes" id="UP000887226">
    <property type="component" value="Unassembled WGS sequence"/>
</dbReference>
<feature type="domain" description="RING-type" evidence="11">
    <location>
        <begin position="2384"/>
        <end position="2420"/>
    </location>
</feature>
<feature type="compositionally biased region" description="Polar residues" evidence="10">
    <location>
        <begin position="53"/>
        <end position="62"/>
    </location>
</feature>
<feature type="region of interest" description="Disordered" evidence="10">
    <location>
        <begin position="1"/>
        <end position="26"/>
    </location>
</feature>
<feature type="compositionally biased region" description="Basic and acidic residues" evidence="10">
    <location>
        <begin position="527"/>
        <end position="540"/>
    </location>
</feature>
<dbReference type="InterPro" id="IPR001650">
    <property type="entry name" value="Helicase_C-like"/>
</dbReference>
<dbReference type="GO" id="GO:0006281">
    <property type="term" value="P:DNA repair"/>
    <property type="evidence" value="ECO:0007669"/>
    <property type="project" value="TreeGrafter"/>
</dbReference>
<dbReference type="PROSITE" id="PS51194">
    <property type="entry name" value="HELICASE_CTER"/>
    <property type="match status" value="1"/>
</dbReference>
<evidence type="ECO:0000256" key="4">
    <source>
        <dbReference type="ARBA" id="ARBA00022741"/>
    </source>
</evidence>
<dbReference type="InterPro" id="IPR001525">
    <property type="entry name" value="C5_MeTfrase"/>
</dbReference>
<evidence type="ECO:0000256" key="3">
    <source>
        <dbReference type="ARBA" id="ARBA00022723"/>
    </source>
</evidence>
<reference evidence="13" key="1">
    <citation type="journal article" date="2021" name="IMA Fungus">
        <title>Genomic characterization of three marine fungi, including Emericellopsis atlantica sp. nov. with signatures of a generalist lifestyle and marine biomass degradation.</title>
        <authorList>
            <person name="Hagestad O.C."/>
            <person name="Hou L."/>
            <person name="Andersen J.H."/>
            <person name="Hansen E.H."/>
            <person name="Altermark B."/>
            <person name="Li C."/>
            <person name="Kuhnert E."/>
            <person name="Cox R.J."/>
            <person name="Crous P.W."/>
            <person name="Spatafora J.W."/>
            <person name="Lail K."/>
            <person name="Amirebrahimi M."/>
            <person name="Lipzen A."/>
            <person name="Pangilinan J."/>
            <person name="Andreopoulos W."/>
            <person name="Hayes R.D."/>
            <person name="Ng V."/>
            <person name="Grigoriev I.V."/>
            <person name="Jackson S.A."/>
            <person name="Sutton T.D.S."/>
            <person name="Dobson A.D.W."/>
            <person name="Rama T."/>
        </authorList>
    </citation>
    <scope>NUCLEOTIDE SEQUENCE</scope>
    <source>
        <strain evidence="13">TRa3180A</strain>
    </source>
</reference>
<dbReference type="Gene3D" id="3.40.50.150">
    <property type="entry name" value="Vaccinia Virus protein VP39"/>
    <property type="match status" value="1"/>
</dbReference>
<dbReference type="PROSITE" id="PS00518">
    <property type="entry name" value="ZF_RING_1"/>
    <property type="match status" value="1"/>
</dbReference>
<gene>
    <name evidence="13" type="ORF">BJ878DRAFT_569704</name>
</gene>
<dbReference type="InterPro" id="IPR017907">
    <property type="entry name" value="Znf_RING_CS"/>
</dbReference>
<feature type="region of interest" description="Disordered" evidence="10">
    <location>
        <begin position="203"/>
        <end position="229"/>
    </location>
</feature>
<dbReference type="Gene3D" id="3.40.50.300">
    <property type="entry name" value="P-loop containing nucleotide triphosphate hydrolases"/>
    <property type="match status" value="2"/>
</dbReference>
<evidence type="ECO:0000313" key="14">
    <source>
        <dbReference type="Proteomes" id="UP000887226"/>
    </source>
</evidence>
<keyword evidence="14" id="KW-1185">Reference proteome</keyword>
<keyword evidence="2" id="KW-0808">Transferase</keyword>
<dbReference type="GO" id="GO:0005634">
    <property type="term" value="C:nucleus"/>
    <property type="evidence" value="ECO:0007669"/>
    <property type="project" value="TreeGrafter"/>
</dbReference>